<dbReference type="AlphaFoldDB" id="A0A3P7KEG3"/>
<organism evidence="1 2">
    <name type="scientific">Litomosoides sigmodontis</name>
    <name type="common">Filarial nematode worm</name>
    <dbReference type="NCBI Taxonomy" id="42156"/>
    <lineage>
        <taxon>Eukaryota</taxon>
        <taxon>Metazoa</taxon>
        <taxon>Ecdysozoa</taxon>
        <taxon>Nematoda</taxon>
        <taxon>Chromadorea</taxon>
        <taxon>Rhabditida</taxon>
        <taxon>Spirurina</taxon>
        <taxon>Spiruromorpha</taxon>
        <taxon>Filarioidea</taxon>
        <taxon>Onchocercidae</taxon>
        <taxon>Litomosoides</taxon>
    </lineage>
</organism>
<proteinExistence type="predicted"/>
<name>A0A3P7KEG3_LITSI</name>
<dbReference type="STRING" id="42156.A0A3P7KEG3"/>
<dbReference type="OMA" id="NSFWEAR"/>
<evidence type="ECO:0000313" key="1">
    <source>
        <dbReference type="EMBL" id="VDM91910.1"/>
    </source>
</evidence>
<dbReference type="EMBL" id="UYRX01001678">
    <property type="protein sequence ID" value="VDM91910.1"/>
    <property type="molecule type" value="Genomic_DNA"/>
</dbReference>
<protein>
    <submittedName>
        <fullName evidence="1">Uncharacterized protein</fullName>
    </submittedName>
</protein>
<dbReference type="OrthoDB" id="5804714at2759"/>
<accession>A0A3P7KEG3</accession>
<gene>
    <name evidence="1" type="ORF">NLS_LOCUS9538</name>
</gene>
<sequence length="242" mass="26647">MSEQKLKPTAVGVVVRVDLSINYGVIHASGYGRVLISRNFDKDLVQLGNWLSVEVEPNAESVLTYERTSCHFVDIGKPKAVNELLPTGISVSKTGAVNLRVQTPVFVGNITFGSGVGLSPHLGRVYLNETLCKKFKASPLTWIHCGVISVVPCETNFNSFWEARSAGSEDCEDSKLSQCVVRCLLFNSHEKDKGLACIHSFDFAHTVREKDLKKASAIQVSHSIPRKLKLTSKRRSDNVEAM</sequence>
<keyword evidence="2" id="KW-1185">Reference proteome</keyword>
<reference evidence="1 2" key="1">
    <citation type="submission" date="2018-08" db="EMBL/GenBank/DDBJ databases">
        <authorList>
            <person name="Laetsch R D."/>
            <person name="Stevens L."/>
            <person name="Kumar S."/>
            <person name="Blaxter L. M."/>
        </authorList>
    </citation>
    <scope>NUCLEOTIDE SEQUENCE [LARGE SCALE GENOMIC DNA]</scope>
</reference>
<evidence type="ECO:0000313" key="2">
    <source>
        <dbReference type="Proteomes" id="UP000277928"/>
    </source>
</evidence>
<dbReference type="Proteomes" id="UP000277928">
    <property type="component" value="Unassembled WGS sequence"/>
</dbReference>